<organism evidence="2 3">
    <name type="scientific">Fodinibius roseus</name>
    <dbReference type="NCBI Taxonomy" id="1194090"/>
    <lineage>
        <taxon>Bacteria</taxon>
        <taxon>Pseudomonadati</taxon>
        <taxon>Balneolota</taxon>
        <taxon>Balneolia</taxon>
        <taxon>Balneolales</taxon>
        <taxon>Balneolaceae</taxon>
        <taxon>Fodinibius</taxon>
    </lineage>
</organism>
<gene>
    <name evidence="1" type="primary">uxaE</name>
    <name evidence="2" type="ORF">SAMN05443144_11687</name>
</gene>
<keyword evidence="1" id="KW-0413">Isomerase</keyword>
<name>A0A1M5G5T9_9BACT</name>
<dbReference type="EMBL" id="FQUS01000016">
    <property type="protein sequence ID" value="SHF98821.1"/>
    <property type="molecule type" value="Genomic_DNA"/>
</dbReference>
<dbReference type="RefSeq" id="WP_073066027.1">
    <property type="nucleotide sequence ID" value="NZ_FQUS01000016.1"/>
</dbReference>
<comment type="catalytic activity">
    <reaction evidence="1">
        <text>keto-D-tagaturonate = keto-D-fructuronate</text>
        <dbReference type="Rhea" id="RHEA:51656"/>
        <dbReference type="ChEBI" id="CHEBI:17886"/>
        <dbReference type="ChEBI" id="CHEBI:59881"/>
        <dbReference type="EC" id="5.1.2.7"/>
    </reaction>
</comment>
<feature type="binding site" evidence="1">
    <location>
        <position position="79"/>
    </location>
    <ligand>
        <name>a divalent metal cation</name>
        <dbReference type="ChEBI" id="CHEBI:60240"/>
    </ligand>
</feature>
<evidence type="ECO:0000256" key="1">
    <source>
        <dbReference type="HAMAP-Rule" id="MF_02243"/>
    </source>
</evidence>
<reference evidence="2 3" key="1">
    <citation type="submission" date="2016-11" db="EMBL/GenBank/DDBJ databases">
        <authorList>
            <person name="Jaros S."/>
            <person name="Januszkiewicz K."/>
            <person name="Wedrychowicz H."/>
        </authorList>
    </citation>
    <scope>NUCLEOTIDE SEQUENCE [LARGE SCALE GENOMIC DNA]</scope>
    <source>
        <strain evidence="2 3">DSM 21986</strain>
    </source>
</reference>
<dbReference type="GO" id="GO:0046872">
    <property type="term" value="F:metal ion binding"/>
    <property type="evidence" value="ECO:0007669"/>
    <property type="project" value="UniProtKB-UniRule"/>
</dbReference>
<sequence>MLGRYSLGTGDRFGQQGEAQLKAIKKAKADSGVQITPVWNKSHREHEIIGTTPPDVREEADNAVARLSWDGPYCVDADHITREIVDPYIACSDFFTIDVADYIGEKCDPDDNETFIRRNADLIGTIAIPGIDKEFKVTDQYLSDWADQYLRAINQAGEIFEYIRDRKEGQAVYEISMDEVETPQTPLELYFILKTAAEKGITIHTVAPKFTGDFYKGVDYVGELDQFIKEFEQDLLVIAHAVDTFNLPESLKLSIHSGSDKFSLYPHIRRLLDKHEAGVHLKTSGTTWLEELIGLAEAGPQGLSMVKEIYEEAYGRYDELTGPYAPVISIDQSQLPAPDRFSGWSGQTIASKLEHNPEDPAFDSQLRQFLHCSYKIAAEEGDEFIRLLRENREEVGRRVTQNLYTRHIEPLFLGN</sequence>
<dbReference type="STRING" id="1194090.SAMN05443144_11687"/>
<evidence type="ECO:0000313" key="2">
    <source>
        <dbReference type="EMBL" id="SHF98821.1"/>
    </source>
</evidence>
<dbReference type="Proteomes" id="UP000184041">
    <property type="component" value="Unassembled WGS sequence"/>
</dbReference>
<dbReference type="GO" id="GO:0016856">
    <property type="term" value="F:racemase and epimerase activity, acting on hydroxy acids and derivatives"/>
    <property type="evidence" value="ECO:0007669"/>
    <property type="project" value="UniProtKB-UniRule"/>
</dbReference>
<feature type="active site" description="Proton donor" evidence="1">
    <location>
        <position position="174"/>
    </location>
</feature>
<dbReference type="OrthoDB" id="9797992at2"/>
<feature type="active site" description="Proton acceptor" evidence="1">
    <location>
        <position position="78"/>
    </location>
</feature>
<comment type="cofactor">
    <cofactor evidence="1">
        <name>a divalent metal cation</name>
        <dbReference type="ChEBI" id="CHEBI:60240"/>
    </cofactor>
</comment>
<feature type="binding site" evidence="1">
    <location>
        <position position="256"/>
    </location>
    <ligand>
        <name>a divalent metal cation</name>
        <dbReference type="ChEBI" id="CHEBI:60240"/>
    </ligand>
</feature>
<dbReference type="AlphaFoldDB" id="A0A1M5G5T9"/>
<keyword evidence="3" id="KW-1185">Reference proteome</keyword>
<keyword evidence="1" id="KW-0479">Metal-binding</keyword>
<evidence type="ECO:0000313" key="3">
    <source>
        <dbReference type="Proteomes" id="UP000184041"/>
    </source>
</evidence>
<comment type="function">
    <text evidence="1">Catalyzes the epimerization of D-tagaturonate (D-TagA) to D-fructuronate (D-FruA).</text>
</comment>
<comment type="similarity">
    <text evidence="1">Belongs to the UxaE family.</text>
</comment>
<feature type="binding site" evidence="1">
    <location>
        <position position="216"/>
    </location>
    <ligand>
        <name>a divalent metal cation</name>
        <dbReference type="ChEBI" id="CHEBI:60240"/>
    </ligand>
</feature>
<dbReference type="EC" id="5.1.2.7" evidence="1"/>
<accession>A0A1M5G5T9</accession>
<proteinExistence type="inferred from homology"/>
<dbReference type="Pfam" id="PF16257">
    <property type="entry name" value="UxaE"/>
    <property type="match status" value="1"/>
</dbReference>
<dbReference type="HAMAP" id="MF_02243">
    <property type="entry name" value="UxaE"/>
    <property type="match status" value="1"/>
</dbReference>
<dbReference type="InterPro" id="IPR032586">
    <property type="entry name" value="UxaE"/>
</dbReference>
<protein>
    <recommendedName>
        <fullName evidence="1">Tagaturonate/fructuronate epimerase</fullName>
        <shortName evidence="1">D-TagA/D-FruA epimerase</shortName>
        <ecNumber evidence="1">5.1.2.7</ecNumber>
    </recommendedName>
</protein>